<dbReference type="Proteomes" id="UP001165122">
    <property type="component" value="Unassembled WGS sequence"/>
</dbReference>
<sequence>MKYTIIILLSVTSLGRAQYGGGPSFDESIGFWPKENCTAPAPAPSTDAPTAAAPSGGTSGDNAFYSSVGSCYIHGSGTTCNVAEADCTGSNYAPGYVSGHSGCCHCEGGCVHADETEGSDCGPYPDTITSVGSCYIHGGDPSTTCNVAEADCTGTSYAPGYVSGYSGCCHCLGNCDHTAETDGADCTYPDDPDARRLSFVDDYEAEAMALENKKYKDLKDMEFWTMNKARRDAILEEQSQRKLAGWPFGCKYSDVCCKNPTTGDCVLMGHPPAGHDDVDMNHCPTADEGASGLFSEHVNETLIGRWGDCCKEEANSVEWTYEDGTSTGADIDGNTGCQRDGTCDYGDEVCCYNTFLDHKCYIYKGLEKQAQGNYGQTNVGCPVPPGDGWVYESSEEDGRNNGCCEDMTTSMPHNFGGEAVDGQPCFIEGVKTQLLADCTEYTGGWIGYIKGADPSPTNAGFVYAHETAAVEAGCNMGDWASKRADGCNFDVLNLSGGAARMGGGLFGFGFGFGLVALLAGVVAVW</sequence>
<keyword evidence="4" id="KW-1185">Reference proteome</keyword>
<dbReference type="OrthoDB" id="194211at2759"/>
<evidence type="ECO:0000256" key="2">
    <source>
        <dbReference type="SAM" id="SignalP"/>
    </source>
</evidence>
<dbReference type="EMBL" id="BRXW01000110">
    <property type="protein sequence ID" value="GMI07239.1"/>
    <property type="molecule type" value="Genomic_DNA"/>
</dbReference>
<dbReference type="AlphaFoldDB" id="A0A9W7F8I6"/>
<name>A0A9W7F8I6_9STRA</name>
<proteinExistence type="predicted"/>
<organism evidence="3 4">
    <name type="scientific">Triparma laevis f. longispina</name>
    <dbReference type="NCBI Taxonomy" id="1714387"/>
    <lineage>
        <taxon>Eukaryota</taxon>
        <taxon>Sar</taxon>
        <taxon>Stramenopiles</taxon>
        <taxon>Ochrophyta</taxon>
        <taxon>Bolidophyceae</taxon>
        <taxon>Parmales</taxon>
        <taxon>Triparmaceae</taxon>
        <taxon>Triparma</taxon>
    </lineage>
</organism>
<evidence type="ECO:0000256" key="1">
    <source>
        <dbReference type="SAM" id="Phobius"/>
    </source>
</evidence>
<comment type="caution">
    <text evidence="3">The sequence shown here is derived from an EMBL/GenBank/DDBJ whole genome shotgun (WGS) entry which is preliminary data.</text>
</comment>
<evidence type="ECO:0000313" key="3">
    <source>
        <dbReference type="EMBL" id="GMI07239.1"/>
    </source>
</evidence>
<evidence type="ECO:0000313" key="4">
    <source>
        <dbReference type="Proteomes" id="UP001165122"/>
    </source>
</evidence>
<feature type="chain" id="PRO_5040761341" evidence="2">
    <location>
        <begin position="18"/>
        <end position="525"/>
    </location>
</feature>
<keyword evidence="2" id="KW-0732">Signal</keyword>
<accession>A0A9W7F8I6</accession>
<reference evidence="4" key="1">
    <citation type="journal article" date="2023" name="Commun. Biol.">
        <title>Genome analysis of Parmales, the sister group of diatoms, reveals the evolutionary specialization of diatoms from phago-mixotrophs to photoautotrophs.</title>
        <authorList>
            <person name="Ban H."/>
            <person name="Sato S."/>
            <person name="Yoshikawa S."/>
            <person name="Yamada K."/>
            <person name="Nakamura Y."/>
            <person name="Ichinomiya M."/>
            <person name="Sato N."/>
            <person name="Blanc-Mathieu R."/>
            <person name="Endo H."/>
            <person name="Kuwata A."/>
            <person name="Ogata H."/>
        </authorList>
    </citation>
    <scope>NUCLEOTIDE SEQUENCE [LARGE SCALE GENOMIC DNA]</scope>
    <source>
        <strain evidence="4">NIES 3700</strain>
    </source>
</reference>
<keyword evidence="1" id="KW-0472">Membrane</keyword>
<feature type="signal peptide" evidence="2">
    <location>
        <begin position="1"/>
        <end position="17"/>
    </location>
</feature>
<feature type="transmembrane region" description="Helical" evidence="1">
    <location>
        <begin position="501"/>
        <end position="524"/>
    </location>
</feature>
<keyword evidence="1" id="KW-1133">Transmembrane helix</keyword>
<keyword evidence="1" id="KW-0812">Transmembrane</keyword>
<gene>
    <name evidence="3" type="ORF">TrLO_g6077</name>
</gene>
<protein>
    <submittedName>
        <fullName evidence="3">Uncharacterized protein</fullName>
    </submittedName>
</protein>